<reference evidence="3" key="1">
    <citation type="submission" date="2019-02" db="EMBL/GenBank/DDBJ databases">
        <authorList>
            <person name="Gruber-Vodicka R. H."/>
            <person name="Seah K. B. B."/>
        </authorList>
    </citation>
    <scope>NUCLEOTIDE SEQUENCE</scope>
    <source>
        <strain evidence="1">BECK_BZ163</strain>
        <strain evidence="3">BECK_BZ164</strain>
        <strain evidence="2">BECK_BZ165</strain>
    </source>
</reference>
<sequence>MTLYDWNDKKNEQLRQERGITFQDVVYHLVHGGLLDTIEHPNQERYPGQKIFIIHIEDYVWLVPFVENSVEDNEVIFLKTIIPSRKITKQYLGGNSK</sequence>
<organism evidence="3">
    <name type="scientific">Candidatus Kentrum sp. FM</name>
    <dbReference type="NCBI Taxonomy" id="2126340"/>
    <lineage>
        <taxon>Bacteria</taxon>
        <taxon>Pseudomonadati</taxon>
        <taxon>Pseudomonadota</taxon>
        <taxon>Gammaproteobacteria</taxon>
        <taxon>Candidatus Kentrum</taxon>
    </lineage>
</organism>
<proteinExistence type="predicted"/>
<gene>
    <name evidence="1" type="ORF">BECKFM1743A_GA0114220_100445</name>
    <name evidence="3" type="ORF">BECKFM1743B_GA0114221_100474</name>
    <name evidence="2" type="ORF">BECKFM1743C_GA0114222_100484</name>
</gene>
<accession>A0A450VS89</accession>
<dbReference type="EMBL" id="CAADFA010000048">
    <property type="protein sequence ID" value="VFJ47632.1"/>
    <property type="molecule type" value="Genomic_DNA"/>
</dbReference>
<dbReference type="EMBL" id="CAADFL010000047">
    <property type="protein sequence ID" value="VFK07648.1"/>
    <property type="molecule type" value="Genomic_DNA"/>
</dbReference>
<evidence type="ECO:0000313" key="2">
    <source>
        <dbReference type="EMBL" id="VFJ47632.1"/>
    </source>
</evidence>
<protein>
    <submittedName>
        <fullName evidence="3">Uncharacterized protein</fullName>
    </submittedName>
</protein>
<evidence type="ECO:0000313" key="3">
    <source>
        <dbReference type="EMBL" id="VFK07648.1"/>
    </source>
</evidence>
<evidence type="ECO:0000313" key="1">
    <source>
        <dbReference type="EMBL" id="VFJ47105.1"/>
    </source>
</evidence>
<dbReference type="EMBL" id="CAADEZ010000044">
    <property type="protein sequence ID" value="VFJ47105.1"/>
    <property type="molecule type" value="Genomic_DNA"/>
</dbReference>
<dbReference type="AlphaFoldDB" id="A0A450VS89"/>
<name>A0A450VS89_9GAMM</name>